<dbReference type="Pfam" id="PF09994">
    <property type="entry name" value="T6SS_Tle1-like_cat"/>
    <property type="match status" value="1"/>
</dbReference>
<dbReference type="InterPro" id="IPR036770">
    <property type="entry name" value="Ankyrin_rpt-contain_sf"/>
</dbReference>
<dbReference type="PROSITE" id="PS50297">
    <property type="entry name" value="ANK_REP_REGION"/>
    <property type="match status" value="3"/>
</dbReference>
<dbReference type="SMART" id="SM00248">
    <property type="entry name" value="ANK"/>
    <property type="match status" value="3"/>
</dbReference>
<proteinExistence type="predicted"/>
<protein>
    <recommendedName>
        <fullName evidence="2">T6SS Phospholipase effector Tle1-like catalytic domain-containing protein</fullName>
    </recommendedName>
</protein>
<dbReference type="Gene3D" id="1.25.40.20">
    <property type="entry name" value="Ankyrin repeat-containing domain"/>
    <property type="match status" value="1"/>
</dbReference>
<evidence type="ECO:0000313" key="3">
    <source>
        <dbReference type="EMBL" id="TGJ86864.1"/>
    </source>
</evidence>
<dbReference type="PROSITE" id="PS50088">
    <property type="entry name" value="ANK_REPEAT"/>
    <property type="match status" value="3"/>
</dbReference>
<evidence type="ECO:0000259" key="2">
    <source>
        <dbReference type="Pfam" id="PF09994"/>
    </source>
</evidence>
<dbReference type="InterPro" id="IPR018712">
    <property type="entry name" value="Tle1-like_cat"/>
</dbReference>
<feature type="domain" description="T6SS Phospholipase effector Tle1-like catalytic" evidence="2">
    <location>
        <begin position="164"/>
        <end position="444"/>
    </location>
</feature>
<dbReference type="InterPro" id="IPR002110">
    <property type="entry name" value="Ankyrin_rpt"/>
</dbReference>
<reference evidence="3 4" key="1">
    <citation type="submission" date="2019-03" db="EMBL/GenBank/DDBJ databases">
        <title>Draft genome sequence of Xylaria hypoxylon DSM 108379, a ubiquitous saprotrophic-parasitic fungi on hardwood.</title>
        <authorList>
            <person name="Buettner E."/>
            <person name="Leonhardt S."/>
            <person name="Gebauer A.M."/>
            <person name="Liers C."/>
            <person name="Hofrichter M."/>
            <person name="Kellner H."/>
        </authorList>
    </citation>
    <scope>NUCLEOTIDE SEQUENCE [LARGE SCALE GENOMIC DNA]</scope>
    <source>
        <strain evidence="3 4">DSM 108379</strain>
    </source>
</reference>
<dbReference type="OrthoDB" id="59699at2759"/>
<dbReference type="Proteomes" id="UP000297716">
    <property type="component" value="Unassembled WGS sequence"/>
</dbReference>
<dbReference type="PANTHER" id="PTHR33840">
    <property type="match status" value="1"/>
</dbReference>
<dbReference type="AlphaFoldDB" id="A0A4Z0YS59"/>
<feature type="repeat" description="ANK" evidence="1">
    <location>
        <begin position="47"/>
        <end position="79"/>
    </location>
</feature>
<sequence>MGQNASTIDTPQRKAEFHNAVEEVRTGDVERILAQDPGSIINSHLDNGLTPLILAIEKGDSNLIHLLLVKGADPNIPDRNGQTALHMGAKQDDFSQTLQLISYGADVNAVTTDGKTVLGVAIEKGRHDVIADLIENGADTDVTSEQDANAIPGFLGTRPHPTRRRLIVCCDGTWHDNDTEDPLSNVARIAMCISSDDPNPNFPFTQILHYQSGVGTSAFALENLYEGAVASAISEDIRDAYSFICDNFTSHRDEIILIGFSRGAFTVRAVATLLHDIGVLRGAGRYCLSRLYNLWEKQMPTVSPTHVQHSARQPSYEKTQERKELFGFVEHLLINKLTRKGVKIKACAVWDTVSALGPKLPRRLPQMRSHKLAFVDSKLCPSIQRGFQALALDEKRFHFQPKLWVKHKPTQELKQCWFRGSHANIGGGISNFGLANLSLAWMICQLHPHVKFEESKIFHLEPNWTLIPTLLSEQPTRGQARLDEQSFRVYNTMDFWYKLAGSEIRTPGEYSVENETVHFSVFALDDPDPSQVISTGRLLNIRKEPVVELEKEIMRQWSKQSSGQVLGDGLKKLQDYFHEV</sequence>
<gene>
    <name evidence="3" type="ORF">E0Z10_g1916</name>
</gene>
<feature type="repeat" description="ANK" evidence="1">
    <location>
        <begin position="80"/>
        <end position="112"/>
    </location>
</feature>
<dbReference type="Pfam" id="PF12796">
    <property type="entry name" value="Ank_2"/>
    <property type="match status" value="1"/>
</dbReference>
<comment type="caution">
    <text evidence="3">The sequence shown here is derived from an EMBL/GenBank/DDBJ whole genome shotgun (WGS) entry which is preliminary data.</text>
</comment>
<name>A0A4Z0YS59_9PEZI</name>
<dbReference type="InterPro" id="IPR029058">
    <property type="entry name" value="AB_hydrolase_fold"/>
</dbReference>
<dbReference type="SUPFAM" id="SSF48403">
    <property type="entry name" value="Ankyrin repeat"/>
    <property type="match status" value="1"/>
</dbReference>
<organism evidence="3 4">
    <name type="scientific">Xylaria hypoxylon</name>
    <dbReference type="NCBI Taxonomy" id="37992"/>
    <lineage>
        <taxon>Eukaryota</taxon>
        <taxon>Fungi</taxon>
        <taxon>Dikarya</taxon>
        <taxon>Ascomycota</taxon>
        <taxon>Pezizomycotina</taxon>
        <taxon>Sordariomycetes</taxon>
        <taxon>Xylariomycetidae</taxon>
        <taxon>Xylariales</taxon>
        <taxon>Xylariaceae</taxon>
        <taxon>Xylaria</taxon>
    </lineage>
</organism>
<keyword evidence="1" id="KW-0040">ANK repeat</keyword>
<dbReference type="EMBL" id="SKBN01000021">
    <property type="protein sequence ID" value="TGJ86864.1"/>
    <property type="molecule type" value="Genomic_DNA"/>
</dbReference>
<keyword evidence="4" id="KW-1185">Reference proteome</keyword>
<feature type="repeat" description="ANK" evidence="1">
    <location>
        <begin position="113"/>
        <end position="145"/>
    </location>
</feature>
<evidence type="ECO:0000313" key="4">
    <source>
        <dbReference type="Proteomes" id="UP000297716"/>
    </source>
</evidence>
<dbReference type="SUPFAM" id="SSF53474">
    <property type="entry name" value="alpha/beta-Hydrolases"/>
    <property type="match status" value="1"/>
</dbReference>
<evidence type="ECO:0000256" key="1">
    <source>
        <dbReference type="PROSITE-ProRule" id="PRU00023"/>
    </source>
</evidence>
<accession>A0A4Z0YS59</accession>
<dbReference type="STRING" id="37992.A0A4Z0YS59"/>
<dbReference type="PANTHER" id="PTHR33840:SF1">
    <property type="entry name" value="TLE1 PHOSPHOLIPASE DOMAIN-CONTAINING PROTEIN"/>
    <property type="match status" value="1"/>
</dbReference>